<dbReference type="SUPFAM" id="SSF52799">
    <property type="entry name" value="(Phosphotyrosine protein) phosphatases II"/>
    <property type="match status" value="1"/>
</dbReference>
<name>A0A939ILZ4_9GAMM</name>
<protein>
    <submittedName>
        <fullName evidence="4">Tyrosine-protein phosphatase</fullName>
    </submittedName>
</protein>
<comment type="similarity">
    <text evidence="1">Belongs to the protein-tyrosine phosphatase family.</text>
</comment>
<organism evidence="4 5">
    <name type="scientific">Parahaliea mediterranea</name>
    <dbReference type="NCBI Taxonomy" id="651086"/>
    <lineage>
        <taxon>Bacteria</taxon>
        <taxon>Pseudomonadati</taxon>
        <taxon>Pseudomonadota</taxon>
        <taxon>Gammaproteobacteria</taxon>
        <taxon>Cellvibrionales</taxon>
        <taxon>Halieaceae</taxon>
        <taxon>Parahaliea</taxon>
    </lineage>
</organism>
<dbReference type="EMBL" id="JAFKCZ010000020">
    <property type="protein sequence ID" value="MBN7798886.1"/>
    <property type="molecule type" value="Genomic_DNA"/>
</dbReference>
<dbReference type="PROSITE" id="PS50056">
    <property type="entry name" value="TYR_PHOSPHATASE_2"/>
    <property type="match status" value="1"/>
</dbReference>
<dbReference type="PANTHER" id="PTHR31126:SF1">
    <property type="entry name" value="TYROSINE SPECIFIC PROTEIN PHOSPHATASES DOMAIN-CONTAINING PROTEIN"/>
    <property type="match status" value="1"/>
</dbReference>
<feature type="chain" id="PRO_5037842557" evidence="2">
    <location>
        <begin position="24"/>
        <end position="298"/>
    </location>
</feature>
<dbReference type="InterPro" id="IPR029021">
    <property type="entry name" value="Prot-tyrosine_phosphatase-like"/>
</dbReference>
<proteinExistence type="inferred from homology"/>
<comment type="caution">
    <text evidence="4">The sequence shown here is derived from an EMBL/GenBank/DDBJ whole genome shotgun (WGS) entry which is preliminary data.</text>
</comment>
<sequence length="298" mass="32965">MKKPILWAGFAAALLLFSAIQFVPSTPVAVPAALPEAQRADHRVLGFEGIDNFRDLGGYRTEDGKQVRWGRLYRSGALDEASRWDLDQLQRLDLALLIDFRSRQEKAEAPDKLPEPPGFQVLEIPTLDAGNSAMVGEVMARIDSGNFDGFDPDALMVEANRQFATTFTPQFRQFVRGVLQAGGKPVLWHCTAGKDRTGYAAAILLRLLGVPREQIMADYMASREPALEAHGRDLLMLRLFKGEEAADNIRVIMGVEAHWLEAAFAAIDEHWGGFDNYARDGLELAPADIAALKAQLLY</sequence>
<evidence type="ECO:0000313" key="4">
    <source>
        <dbReference type="EMBL" id="MBN7798886.1"/>
    </source>
</evidence>
<dbReference type="RefSeq" id="WP_206562336.1">
    <property type="nucleotide sequence ID" value="NZ_JAFKCZ010000020.1"/>
</dbReference>
<evidence type="ECO:0000256" key="1">
    <source>
        <dbReference type="ARBA" id="ARBA00009580"/>
    </source>
</evidence>
<feature type="signal peptide" evidence="2">
    <location>
        <begin position="1"/>
        <end position="23"/>
    </location>
</feature>
<accession>A0A939ILZ4</accession>
<keyword evidence="2" id="KW-0732">Signal</keyword>
<keyword evidence="5" id="KW-1185">Reference proteome</keyword>
<dbReference type="Gene3D" id="3.90.190.10">
    <property type="entry name" value="Protein tyrosine phosphatase superfamily"/>
    <property type="match status" value="1"/>
</dbReference>
<feature type="domain" description="Tyrosine specific protein phosphatases" evidence="3">
    <location>
        <begin position="169"/>
        <end position="234"/>
    </location>
</feature>
<evidence type="ECO:0000313" key="5">
    <source>
        <dbReference type="Proteomes" id="UP000664303"/>
    </source>
</evidence>
<evidence type="ECO:0000256" key="2">
    <source>
        <dbReference type="SAM" id="SignalP"/>
    </source>
</evidence>
<dbReference type="AlphaFoldDB" id="A0A939ILZ4"/>
<gene>
    <name evidence="4" type="ORF">JYP50_19970</name>
</gene>
<reference evidence="4" key="1">
    <citation type="submission" date="2021-02" db="EMBL/GenBank/DDBJ databases">
        <title>PHA producing bacteria isolated from coastal sediment in Guangdong, Shenzhen.</title>
        <authorList>
            <person name="Zheng W."/>
            <person name="Yu S."/>
            <person name="Huang Y."/>
        </authorList>
    </citation>
    <scope>NUCLEOTIDE SEQUENCE</scope>
    <source>
        <strain evidence="4">TN14-10</strain>
    </source>
</reference>
<dbReference type="Proteomes" id="UP000664303">
    <property type="component" value="Unassembled WGS sequence"/>
</dbReference>
<evidence type="ECO:0000259" key="3">
    <source>
        <dbReference type="PROSITE" id="PS50056"/>
    </source>
</evidence>
<dbReference type="PANTHER" id="PTHR31126">
    <property type="entry name" value="TYROSINE-PROTEIN PHOSPHATASE"/>
    <property type="match status" value="1"/>
</dbReference>
<dbReference type="InterPro" id="IPR000387">
    <property type="entry name" value="Tyr_Pase_dom"/>
</dbReference>
<dbReference type="Pfam" id="PF13350">
    <property type="entry name" value="Y_phosphatase3"/>
    <property type="match status" value="1"/>
</dbReference>
<dbReference type="GO" id="GO:0004721">
    <property type="term" value="F:phosphoprotein phosphatase activity"/>
    <property type="evidence" value="ECO:0007669"/>
    <property type="project" value="InterPro"/>
</dbReference>
<dbReference type="InterPro" id="IPR026893">
    <property type="entry name" value="Tyr/Ser_Pase_IphP-type"/>
</dbReference>